<dbReference type="Proteomes" id="UP001210126">
    <property type="component" value="Unassembled WGS sequence"/>
</dbReference>
<sequence>MIKRIPPYIPAARPRSGFLLPFHNYLSTRHLPYSYPYGYILVSTYLHPCIRTDTKMQIRRYKDADT</sequence>
<evidence type="ECO:0000313" key="2">
    <source>
        <dbReference type="Proteomes" id="UP001210126"/>
    </source>
</evidence>
<name>A0AB35JEC8_PARDI</name>
<dbReference type="EMBL" id="JAQMPJ010000015">
    <property type="protein sequence ID" value="MDB9006378.1"/>
    <property type="molecule type" value="Genomic_DNA"/>
</dbReference>
<dbReference type="RefSeq" id="WP_122268257.1">
    <property type="nucleotide sequence ID" value="NZ_JAHYND010000005.1"/>
</dbReference>
<proteinExistence type="predicted"/>
<dbReference type="AlphaFoldDB" id="A0AB35JEC8"/>
<comment type="caution">
    <text evidence="1">The sequence shown here is derived from an EMBL/GenBank/DDBJ whole genome shotgun (WGS) entry which is preliminary data.</text>
</comment>
<organism evidence="1 2">
    <name type="scientific">Parabacteroides distasonis</name>
    <dbReference type="NCBI Taxonomy" id="823"/>
    <lineage>
        <taxon>Bacteria</taxon>
        <taxon>Pseudomonadati</taxon>
        <taxon>Bacteroidota</taxon>
        <taxon>Bacteroidia</taxon>
        <taxon>Bacteroidales</taxon>
        <taxon>Tannerellaceae</taxon>
        <taxon>Parabacteroides</taxon>
    </lineage>
</organism>
<evidence type="ECO:0000313" key="1">
    <source>
        <dbReference type="EMBL" id="MDB9006378.1"/>
    </source>
</evidence>
<reference evidence="1" key="1">
    <citation type="submission" date="2023-01" db="EMBL/GenBank/DDBJ databases">
        <title>Human gut microbiome strain richness.</title>
        <authorList>
            <person name="Chen-Liaw A."/>
        </authorList>
    </citation>
    <scope>NUCLEOTIDE SEQUENCE</scope>
    <source>
        <strain evidence="1">RTP21484st1_E5_RTP21484_190118</strain>
    </source>
</reference>
<protein>
    <submittedName>
        <fullName evidence="1">Uncharacterized protein</fullName>
    </submittedName>
</protein>
<gene>
    <name evidence="1" type="ORF">PN599_15380</name>
</gene>
<accession>A0AB35JEC8</accession>